<gene>
    <name evidence="11" type="primary">tsaE_2</name>
    <name evidence="11" type="ORF">GALL_59410</name>
</gene>
<comment type="subcellular location">
    <subcellularLocation>
        <location evidence="1">Cytoplasm</location>
    </subcellularLocation>
</comment>
<organism evidence="11">
    <name type="scientific">mine drainage metagenome</name>
    <dbReference type="NCBI Taxonomy" id="410659"/>
    <lineage>
        <taxon>unclassified sequences</taxon>
        <taxon>metagenomes</taxon>
        <taxon>ecological metagenomes</taxon>
    </lineage>
</organism>
<evidence type="ECO:0000256" key="7">
    <source>
        <dbReference type="ARBA" id="ARBA00022741"/>
    </source>
</evidence>
<comment type="caution">
    <text evidence="11">The sequence shown here is derived from an EMBL/GenBank/DDBJ whole genome shotgun (WGS) entry which is preliminary data.</text>
</comment>
<dbReference type="InterPro" id="IPR003442">
    <property type="entry name" value="T6A_TsaE"/>
</dbReference>
<dbReference type="Gene3D" id="3.40.50.300">
    <property type="entry name" value="P-loop containing nucleotide triphosphate hydrolases"/>
    <property type="match status" value="1"/>
</dbReference>
<dbReference type="GO" id="GO:0002949">
    <property type="term" value="P:tRNA threonylcarbamoyladenosine modification"/>
    <property type="evidence" value="ECO:0007669"/>
    <property type="project" value="InterPro"/>
</dbReference>
<evidence type="ECO:0000256" key="6">
    <source>
        <dbReference type="ARBA" id="ARBA00022723"/>
    </source>
</evidence>
<keyword evidence="7" id="KW-0547">Nucleotide-binding</keyword>
<evidence type="ECO:0000256" key="4">
    <source>
        <dbReference type="ARBA" id="ARBA00022490"/>
    </source>
</evidence>
<evidence type="ECO:0000256" key="1">
    <source>
        <dbReference type="ARBA" id="ARBA00004496"/>
    </source>
</evidence>
<evidence type="ECO:0000256" key="2">
    <source>
        <dbReference type="ARBA" id="ARBA00007599"/>
    </source>
</evidence>
<keyword evidence="8" id="KW-0067">ATP-binding</keyword>
<dbReference type="GO" id="GO:0005737">
    <property type="term" value="C:cytoplasm"/>
    <property type="evidence" value="ECO:0007669"/>
    <property type="project" value="UniProtKB-SubCell"/>
</dbReference>
<proteinExistence type="inferred from homology"/>
<dbReference type="InterPro" id="IPR027417">
    <property type="entry name" value="P-loop_NTPase"/>
</dbReference>
<dbReference type="GO" id="GO:0005524">
    <property type="term" value="F:ATP binding"/>
    <property type="evidence" value="ECO:0007669"/>
    <property type="project" value="UniProtKB-KW"/>
</dbReference>
<keyword evidence="6" id="KW-0479">Metal-binding</keyword>
<reference evidence="11" key="1">
    <citation type="submission" date="2016-10" db="EMBL/GenBank/DDBJ databases">
        <title>Sequence of Gallionella enrichment culture.</title>
        <authorList>
            <person name="Poehlein A."/>
            <person name="Muehling M."/>
            <person name="Daniel R."/>
        </authorList>
    </citation>
    <scope>NUCLEOTIDE SEQUENCE</scope>
</reference>
<name>A0A1J5SWE1_9ZZZZ</name>
<comment type="similarity">
    <text evidence="2">Belongs to the TsaE family.</text>
</comment>
<dbReference type="NCBIfam" id="TIGR00150">
    <property type="entry name" value="T6A_YjeE"/>
    <property type="match status" value="1"/>
</dbReference>
<dbReference type="SUPFAM" id="SSF52540">
    <property type="entry name" value="P-loop containing nucleoside triphosphate hydrolases"/>
    <property type="match status" value="1"/>
</dbReference>
<dbReference type="EMBL" id="MLJW01000016">
    <property type="protein sequence ID" value="OIR12874.1"/>
    <property type="molecule type" value="Genomic_DNA"/>
</dbReference>
<evidence type="ECO:0000256" key="5">
    <source>
        <dbReference type="ARBA" id="ARBA00022694"/>
    </source>
</evidence>
<evidence type="ECO:0000313" key="11">
    <source>
        <dbReference type="EMBL" id="OIR12874.1"/>
    </source>
</evidence>
<evidence type="ECO:0000256" key="9">
    <source>
        <dbReference type="ARBA" id="ARBA00022842"/>
    </source>
</evidence>
<accession>A0A1J5SWE1</accession>
<evidence type="ECO:0000256" key="8">
    <source>
        <dbReference type="ARBA" id="ARBA00022840"/>
    </source>
</evidence>
<dbReference type="PANTHER" id="PTHR33540:SF2">
    <property type="entry name" value="TRNA THREONYLCARBAMOYLADENOSINE BIOSYNTHESIS PROTEIN TSAE"/>
    <property type="match status" value="1"/>
</dbReference>
<protein>
    <recommendedName>
        <fullName evidence="3">tRNA threonylcarbamoyladenosine biosynthesis protein TsaE</fullName>
    </recommendedName>
    <alternativeName>
        <fullName evidence="10">t(6)A37 threonylcarbamoyladenosine biosynthesis protein TsaE</fullName>
    </alternativeName>
</protein>
<keyword evidence="5" id="KW-0819">tRNA processing</keyword>
<dbReference type="GO" id="GO:0046872">
    <property type="term" value="F:metal ion binding"/>
    <property type="evidence" value="ECO:0007669"/>
    <property type="project" value="UniProtKB-KW"/>
</dbReference>
<keyword evidence="9" id="KW-0460">Magnesium</keyword>
<evidence type="ECO:0000256" key="10">
    <source>
        <dbReference type="ARBA" id="ARBA00032441"/>
    </source>
</evidence>
<sequence>MDAIFAIGQINQVAKLLWKEGRQKKVWAFHAPMGAGKTTFIHALCEVLKVKDAISSPTFAIINEYKSAVAGTVFHMDWYRLKNEEEAVQAGIEDALLSKNLCLIEWPENAAALLPDDVFNVYIEILDAATRRLYTTSAL</sequence>
<keyword evidence="4" id="KW-0963">Cytoplasm</keyword>
<evidence type="ECO:0000256" key="3">
    <source>
        <dbReference type="ARBA" id="ARBA00019010"/>
    </source>
</evidence>
<dbReference type="AlphaFoldDB" id="A0A1J5SWE1"/>
<dbReference type="Pfam" id="PF02367">
    <property type="entry name" value="TsaE"/>
    <property type="match status" value="1"/>
</dbReference>
<dbReference type="PANTHER" id="PTHR33540">
    <property type="entry name" value="TRNA THREONYLCARBAMOYLADENOSINE BIOSYNTHESIS PROTEIN TSAE"/>
    <property type="match status" value="1"/>
</dbReference>